<dbReference type="RefSeq" id="XP_075092163.1">
    <property type="nucleotide sequence ID" value="XM_075236062.1"/>
</dbReference>
<proteinExistence type="predicted"/>
<keyword evidence="1" id="KW-1185">Reference proteome</keyword>
<reference evidence="2" key="2">
    <citation type="submission" date="2025-08" db="UniProtKB">
        <authorList>
            <consortium name="RefSeq"/>
        </authorList>
    </citation>
    <scope>IDENTIFICATION</scope>
    <source>
        <tissue evidence="2">Leaf</tissue>
    </source>
</reference>
<dbReference type="Proteomes" id="UP000790787">
    <property type="component" value="Chromosome 18"/>
</dbReference>
<name>A0AC58T4K2_TOBAC</name>
<evidence type="ECO:0000313" key="1">
    <source>
        <dbReference type="Proteomes" id="UP000790787"/>
    </source>
</evidence>
<accession>A0AC58T4K2</accession>
<evidence type="ECO:0000313" key="2">
    <source>
        <dbReference type="RefSeq" id="XP_075092163.1"/>
    </source>
</evidence>
<protein>
    <submittedName>
        <fullName evidence="2">Uncharacterized protein LOC142172447</fullName>
    </submittedName>
</protein>
<organism evidence="1 2">
    <name type="scientific">Nicotiana tabacum</name>
    <name type="common">Common tobacco</name>
    <dbReference type="NCBI Taxonomy" id="4097"/>
    <lineage>
        <taxon>Eukaryota</taxon>
        <taxon>Viridiplantae</taxon>
        <taxon>Streptophyta</taxon>
        <taxon>Embryophyta</taxon>
        <taxon>Tracheophyta</taxon>
        <taxon>Spermatophyta</taxon>
        <taxon>Magnoliopsida</taxon>
        <taxon>eudicotyledons</taxon>
        <taxon>Gunneridae</taxon>
        <taxon>Pentapetalae</taxon>
        <taxon>asterids</taxon>
        <taxon>lamiids</taxon>
        <taxon>Solanales</taxon>
        <taxon>Solanaceae</taxon>
        <taxon>Nicotianoideae</taxon>
        <taxon>Nicotianeae</taxon>
        <taxon>Nicotiana</taxon>
    </lineage>
</organism>
<sequence length="192" mass="21930">MKSLNRAEYNAIGDKIQRCRQHLSELHEQMRDPGQPEDVIIDEKNTKAQLEKWLGVEESIMKQKSRDTLVEIRYSQNKIKSLIRDNGEMVQTKQEIEEEVLGFYKKLLGSSARNLPGINPMALLGINDNKAPGCDGFNALFFKKAWSVIGDKVTEAVMEFFTNDQLCQPINCTTSHLCQRLQGIMNDIVDRN</sequence>
<gene>
    <name evidence="2" type="primary">LOC142172447</name>
</gene>
<reference evidence="1" key="1">
    <citation type="journal article" date="2014" name="Nat. Commun.">
        <title>The tobacco genome sequence and its comparison with those of tomato and potato.</title>
        <authorList>
            <person name="Sierro N."/>
            <person name="Battey J.N."/>
            <person name="Ouadi S."/>
            <person name="Bakaher N."/>
            <person name="Bovet L."/>
            <person name="Willig A."/>
            <person name="Goepfert S."/>
            <person name="Peitsch M.C."/>
            <person name="Ivanov N.V."/>
        </authorList>
    </citation>
    <scope>NUCLEOTIDE SEQUENCE [LARGE SCALE GENOMIC DNA]</scope>
</reference>